<dbReference type="Pfam" id="PF25735">
    <property type="entry name" value="Phage_L5_gp82"/>
    <property type="match status" value="1"/>
</dbReference>
<sequence>MIRPLTIDLEGQQVKVYRNLKHNGYWSVLYKVDGKERVVATLPDVHLQNVKLEVKEAGRQRVLRDRCKNVHAFAKGTFTSIPGQPLTAISYDPYTACHFFRKEDRRAVYSASQVRLVGNQAFATISDLL</sequence>
<evidence type="ECO:0000313" key="1">
    <source>
        <dbReference type="EMBL" id="SNR87849.1"/>
    </source>
</evidence>
<name>A0A238ZX58_9BACT</name>
<proteinExistence type="predicted"/>
<organism evidence="1 2">
    <name type="scientific">Hymenobacter mucosus</name>
    <dbReference type="NCBI Taxonomy" id="1411120"/>
    <lineage>
        <taxon>Bacteria</taxon>
        <taxon>Pseudomonadati</taxon>
        <taxon>Bacteroidota</taxon>
        <taxon>Cytophagia</taxon>
        <taxon>Cytophagales</taxon>
        <taxon>Hymenobacteraceae</taxon>
        <taxon>Hymenobacter</taxon>
    </lineage>
</organism>
<accession>A0A238ZX58</accession>
<protein>
    <submittedName>
        <fullName evidence="1">Uncharacterized protein</fullName>
    </submittedName>
</protein>
<dbReference type="Proteomes" id="UP000198310">
    <property type="component" value="Unassembled WGS sequence"/>
</dbReference>
<reference evidence="2" key="1">
    <citation type="submission" date="2017-06" db="EMBL/GenBank/DDBJ databases">
        <authorList>
            <person name="Varghese N."/>
            <person name="Submissions S."/>
        </authorList>
    </citation>
    <scope>NUCLEOTIDE SEQUENCE [LARGE SCALE GENOMIC DNA]</scope>
    <source>
        <strain evidence="2">DSM 28041</strain>
    </source>
</reference>
<keyword evidence="2" id="KW-1185">Reference proteome</keyword>
<evidence type="ECO:0000313" key="2">
    <source>
        <dbReference type="Proteomes" id="UP000198310"/>
    </source>
</evidence>
<dbReference type="EMBL" id="FZNS01000010">
    <property type="protein sequence ID" value="SNR87849.1"/>
    <property type="molecule type" value="Genomic_DNA"/>
</dbReference>
<dbReference type="AlphaFoldDB" id="A0A238ZX58"/>
<dbReference type="InterPro" id="IPR058002">
    <property type="entry name" value="Gp82"/>
</dbReference>
<gene>
    <name evidence="1" type="ORF">SAMN06269173_11043</name>
</gene>
<dbReference type="RefSeq" id="WP_089333721.1">
    <property type="nucleotide sequence ID" value="NZ_FZNS01000010.1"/>
</dbReference>